<evidence type="ECO:0000313" key="2">
    <source>
        <dbReference type="Proteomes" id="UP001379945"/>
    </source>
</evidence>
<dbReference type="SUPFAM" id="SSF48452">
    <property type="entry name" value="TPR-like"/>
    <property type="match status" value="1"/>
</dbReference>
<dbReference type="EMBL" id="JBBUTI010000001">
    <property type="protein sequence ID" value="MEK8044737.1"/>
    <property type="molecule type" value="Genomic_DNA"/>
</dbReference>
<evidence type="ECO:0000313" key="1">
    <source>
        <dbReference type="EMBL" id="MEK8044737.1"/>
    </source>
</evidence>
<organism evidence="1 2">
    <name type="scientific">Ideonella margarita</name>
    <dbReference type="NCBI Taxonomy" id="2984191"/>
    <lineage>
        <taxon>Bacteria</taxon>
        <taxon>Pseudomonadati</taxon>
        <taxon>Pseudomonadota</taxon>
        <taxon>Betaproteobacteria</taxon>
        <taxon>Burkholderiales</taxon>
        <taxon>Sphaerotilaceae</taxon>
        <taxon>Ideonella</taxon>
    </lineage>
</organism>
<dbReference type="Proteomes" id="UP001379945">
    <property type="component" value="Unassembled WGS sequence"/>
</dbReference>
<reference evidence="1 2" key="1">
    <citation type="submission" date="2024-04" db="EMBL/GenBank/DDBJ databases">
        <title>Novel species of the genus Ideonella isolated from streams.</title>
        <authorList>
            <person name="Lu H."/>
        </authorList>
    </citation>
    <scope>NUCLEOTIDE SEQUENCE [LARGE SCALE GENOMIC DNA]</scope>
    <source>
        <strain evidence="1 2">LYT19W</strain>
    </source>
</reference>
<keyword evidence="2" id="KW-1185">Reference proteome</keyword>
<proteinExistence type="predicted"/>
<comment type="caution">
    <text evidence="1">The sequence shown here is derived from an EMBL/GenBank/DDBJ whole genome shotgun (WGS) entry which is preliminary data.</text>
</comment>
<gene>
    <name evidence="1" type="ORF">AACH00_00095</name>
</gene>
<name>A0ABU9C2N4_9BURK</name>
<dbReference type="Gene3D" id="1.25.40.10">
    <property type="entry name" value="Tetratricopeptide repeat domain"/>
    <property type="match status" value="1"/>
</dbReference>
<accession>A0ABU9C2N4</accession>
<sequence>MASRVIESLDLAIARADQPLARECLKAERAGVLARHGLLADARFALAGVKTQALRHRSPQLSGWVNLAEGLIEHFESMAPSAHDRFQRAYAFGGTSGDVRLQALGAAWLAIGCLNRSQLQQMQTHLTQAMLLAAPDNHAAWARLALVLADSLRYAGDDDRSQYWYLKARGHAIAEGDGSMISVMLYNMAAMRSGAIGLEDAFGLADADRAGKALIESESTANYDTGRGNHALASAHSVLRAQLLTVQQRFEEALALFDAHLARASHEGMAPREARFLADRAWCRAQLAKLPEALQDVRLSEAALPRNNDADDRAATHARLARVLGLCGLPQEAAAHQALADEALVAHQASQREMLDAVNAVLTNAPAGR</sequence>
<dbReference type="RefSeq" id="WP_341396900.1">
    <property type="nucleotide sequence ID" value="NZ_JBBUTI010000001.1"/>
</dbReference>
<dbReference type="InterPro" id="IPR011990">
    <property type="entry name" value="TPR-like_helical_dom_sf"/>
</dbReference>
<protein>
    <recommendedName>
        <fullName evidence="3">Tetratricopeptide repeat protein</fullName>
    </recommendedName>
</protein>
<evidence type="ECO:0008006" key="3">
    <source>
        <dbReference type="Google" id="ProtNLM"/>
    </source>
</evidence>